<evidence type="ECO:0000313" key="2">
    <source>
        <dbReference type="Proteomes" id="UP000605201"/>
    </source>
</evidence>
<dbReference type="EMBL" id="JACNIG010000358">
    <property type="protein sequence ID" value="MBC8433944.1"/>
    <property type="molecule type" value="Genomic_DNA"/>
</dbReference>
<accession>A0A8J6P1C3</accession>
<organism evidence="1 2">
    <name type="scientific">Candidatus Desulfatibia vada</name>
    <dbReference type="NCBI Taxonomy" id="2841696"/>
    <lineage>
        <taxon>Bacteria</taxon>
        <taxon>Pseudomonadati</taxon>
        <taxon>Thermodesulfobacteriota</taxon>
        <taxon>Desulfobacteria</taxon>
        <taxon>Desulfobacterales</taxon>
        <taxon>Desulfobacterales incertae sedis</taxon>
        <taxon>Candidatus Desulfatibia</taxon>
    </lineage>
</organism>
<protein>
    <recommendedName>
        <fullName evidence="3">STAS domain-containing protein</fullName>
    </recommendedName>
</protein>
<evidence type="ECO:0000313" key="1">
    <source>
        <dbReference type="EMBL" id="MBC8433944.1"/>
    </source>
</evidence>
<name>A0A8J6P1C3_9BACT</name>
<reference evidence="1 2" key="1">
    <citation type="submission" date="2020-08" db="EMBL/GenBank/DDBJ databases">
        <title>Bridging the membrane lipid divide: bacteria of the FCB group superphylum have the potential to synthesize archaeal ether lipids.</title>
        <authorList>
            <person name="Villanueva L."/>
            <person name="Von Meijenfeldt F.A.B."/>
            <person name="Westbye A.B."/>
            <person name="Yadav S."/>
            <person name="Hopmans E.C."/>
            <person name="Dutilh B.E."/>
            <person name="Sinninghe Damste J.S."/>
        </authorList>
    </citation>
    <scope>NUCLEOTIDE SEQUENCE [LARGE SCALE GENOMIC DNA]</scope>
    <source>
        <strain evidence="1">NIOZ-UU17</strain>
    </source>
</reference>
<sequence length="96" mass="10527">MASNFKIFSNRIRNNLYLKLAGDFDGSSAFELINTLKAQNGSAAKFFVETSSLSSIHPFGLDVFKKNCAINGLSRHLTFTGKYSDIMTPPESSLSV</sequence>
<dbReference type="AlphaFoldDB" id="A0A8J6P1C3"/>
<comment type="caution">
    <text evidence="1">The sequence shown here is derived from an EMBL/GenBank/DDBJ whole genome shotgun (WGS) entry which is preliminary data.</text>
</comment>
<evidence type="ECO:0008006" key="3">
    <source>
        <dbReference type="Google" id="ProtNLM"/>
    </source>
</evidence>
<gene>
    <name evidence="1" type="ORF">H8D96_18685</name>
</gene>
<proteinExistence type="predicted"/>
<dbReference type="Proteomes" id="UP000605201">
    <property type="component" value="Unassembled WGS sequence"/>
</dbReference>